<dbReference type="Proteomes" id="UP000824998">
    <property type="component" value="Unassembled WGS sequence"/>
</dbReference>
<comment type="caution">
    <text evidence="1">The sequence shown here is derived from an EMBL/GenBank/DDBJ whole genome shotgun (WGS) entry which is preliminary data.</text>
</comment>
<dbReference type="EMBL" id="MU251387">
    <property type="protein sequence ID" value="KAG9237397.1"/>
    <property type="molecule type" value="Genomic_DNA"/>
</dbReference>
<dbReference type="OrthoDB" id="5342093at2759"/>
<name>A0A9P7YPN0_9HELO</name>
<reference evidence="1" key="1">
    <citation type="journal article" date="2021" name="IMA Fungus">
        <title>Genomic characterization of three marine fungi, including Emericellopsis atlantica sp. nov. with signatures of a generalist lifestyle and marine biomass degradation.</title>
        <authorList>
            <person name="Hagestad O.C."/>
            <person name="Hou L."/>
            <person name="Andersen J.H."/>
            <person name="Hansen E.H."/>
            <person name="Altermark B."/>
            <person name="Li C."/>
            <person name="Kuhnert E."/>
            <person name="Cox R.J."/>
            <person name="Crous P.W."/>
            <person name="Spatafora J.W."/>
            <person name="Lail K."/>
            <person name="Amirebrahimi M."/>
            <person name="Lipzen A."/>
            <person name="Pangilinan J."/>
            <person name="Andreopoulos W."/>
            <person name="Hayes R.D."/>
            <person name="Ng V."/>
            <person name="Grigoriev I.V."/>
            <person name="Jackson S.A."/>
            <person name="Sutton T.D.S."/>
            <person name="Dobson A.D.W."/>
            <person name="Rama T."/>
        </authorList>
    </citation>
    <scope>NUCLEOTIDE SEQUENCE</scope>
    <source>
        <strain evidence="1">TRa018bII</strain>
    </source>
</reference>
<evidence type="ECO:0000313" key="2">
    <source>
        <dbReference type="Proteomes" id="UP000824998"/>
    </source>
</evidence>
<dbReference type="AlphaFoldDB" id="A0A9P7YPN0"/>
<accession>A0A9P7YPN0</accession>
<protein>
    <submittedName>
        <fullName evidence="1">Uncharacterized protein</fullName>
    </submittedName>
</protein>
<organism evidence="1 2">
    <name type="scientific">Amylocarpus encephaloides</name>
    <dbReference type="NCBI Taxonomy" id="45428"/>
    <lineage>
        <taxon>Eukaryota</taxon>
        <taxon>Fungi</taxon>
        <taxon>Dikarya</taxon>
        <taxon>Ascomycota</taxon>
        <taxon>Pezizomycotina</taxon>
        <taxon>Leotiomycetes</taxon>
        <taxon>Helotiales</taxon>
        <taxon>Helotiales incertae sedis</taxon>
        <taxon>Amylocarpus</taxon>
    </lineage>
</organism>
<evidence type="ECO:0000313" key="1">
    <source>
        <dbReference type="EMBL" id="KAG9237397.1"/>
    </source>
</evidence>
<gene>
    <name evidence="1" type="ORF">BJ875DRAFT_453835</name>
</gene>
<keyword evidence="2" id="KW-1185">Reference proteome</keyword>
<sequence>MVALNRPATNDFKSVKGRISKKNPLIDEESNFIYEQPDLITLRDGRERALLDSFIERMLRIFHCSLLQVTCKSTGPSP</sequence>
<proteinExistence type="predicted"/>